<gene>
    <name evidence="1" type="ORF">L6452_09042</name>
</gene>
<reference evidence="2" key="1">
    <citation type="journal article" date="2022" name="Mol. Ecol. Resour.">
        <title>The genomes of chicory, endive, great burdock and yacon provide insights into Asteraceae palaeo-polyploidization history and plant inulin production.</title>
        <authorList>
            <person name="Fan W."/>
            <person name="Wang S."/>
            <person name="Wang H."/>
            <person name="Wang A."/>
            <person name="Jiang F."/>
            <person name="Liu H."/>
            <person name="Zhao H."/>
            <person name="Xu D."/>
            <person name="Zhang Y."/>
        </authorList>
    </citation>
    <scope>NUCLEOTIDE SEQUENCE [LARGE SCALE GENOMIC DNA]</scope>
    <source>
        <strain evidence="2">cv. Niubang</strain>
    </source>
</reference>
<evidence type="ECO:0000313" key="1">
    <source>
        <dbReference type="EMBL" id="KAI3746605.1"/>
    </source>
</evidence>
<protein>
    <submittedName>
        <fullName evidence="1">Uncharacterized protein</fullName>
    </submittedName>
</protein>
<name>A0ACB9DJI9_ARCLA</name>
<accession>A0ACB9DJI9</accession>
<evidence type="ECO:0000313" key="2">
    <source>
        <dbReference type="Proteomes" id="UP001055879"/>
    </source>
</evidence>
<sequence>MVANETKDDLYALALHVSYGDKPSFRFSKWLESVRERSSKSKASGFPHRPQRLDSMLLSAGDTSLESNDSPPEQVTEISLWERLGKVAVLNVESSSFSWDMLSSLHHTEHSCNNDSEDDMNKALEARVIHNCNSEWLKIKEAAEKARGDRC</sequence>
<comment type="caution">
    <text evidence="1">The sequence shown here is derived from an EMBL/GenBank/DDBJ whole genome shotgun (WGS) entry which is preliminary data.</text>
</comment>
<keyword evidence="2" id="KW-1185">Reference proteome</keyword>
<organism evidence="1 2">
    <name type="scientific">Arctium lappa</name>
    <name type="common">Greater burdock</name>
    <name type="synonym">Lappa major</name>
    <dbReference type="NCBI Taxonomy" id="4217"/>
    <lineage>
        <taxon>Eukaryota</taxon>
        <taxon>Viridiplantae</taxon>
        <taxon>Streptophyta</taxon>
        <taxon>Embryophyta</taxon>
        <taxon>Tracheophyta</taxon>
        <taxon>Spermatophyta</taxon>
        <taxon>Magnoliopsida</taxon>
        <taxon>eudicotyledons</taxon>
        <taxon>Gunneridae</taxon>
        <taxon>Pentapetalae</taxon>
        <taxon>asterids</taxon>
        <taxon>campanulids</taxon>
        <taxon>Asterales</taxon>
        <taxon>Asteraceae</taxon>
        <taxon>Carduoideae</taxon>
        <taxon>Cardueae</taxon>
        <taxon>Arctiinae</taxon>
        <taxon>Arctium</taxon>
    </lineage>
</organism>
<proteinExistence type="predicted"/>
<dbReference type="EMBL" id="CM042049">
    <property type="protein sequence ID" value="KAI3746605.1"/>
    <property type="molecule type" value="Genomic_DNA"/>
</dbReference>
<dbReference type="Proteomes" id="UP001055879">
    <property type="component" value="Linkage Group LG03"/>
</dbReference>
<reference evidence="1 2" key="2">
    <citation type="journal article" date="2022" name="Mol. Ecol. Resour.">
        <title>The genomes of chicory, endive, great burdock and yacon provide insights into Asteraceae paleo-polyploidization history and plant inulin production.</title>
        <authorList>
            <person name="Fan W."/>
            <person name="Wang S."/>
            <person name="Wang H."/>
            <person name="Wang A."/>
            <person name="Jiang F."/>
            <person name="Liu H."/>
            <person name="Zhao H."/>
            <person name="Xu D."/>
            <person name="Zhang Y."/>
        </authorList>
    </citation>
    <scope>NUCLEOTIDE SEQUENCE [LARGE SCALE GENOMIC DNA]</scope>
    <source>
        <strain evidence="2">cv. Niubang</strain>
    </source>
</reference>